<dbReference type="GeneID" id="93645623"/>
<feature type="active site" description="Nucleophile" evidence="4">
    <location>
        <position position="8"/>
    </location>
</feature>
<dbReference type="SMART" id="SM00226">
    <property type="entry name" value="LMWPc"/>
    <property type="match status" value="1"/>
</dbReference>
<feature type="active site" description="Proton donor" evidence="4">
    <location>
        <position position="115"/>
    </location>
</feature>
<proteinExistence type="inferred from homology"/>
<feature type="domain" description="Phosphotyrosine protein phosphatase I" evidence="5">
    <location>
        <begin position="2"/>
        <end position="141"/>
    </location>
</feature>
<dbReference type="PRINTS" id="PR00719">
    <property type="entry name" value="LMWPTPASE"/>
</dbReference>
<keyword evidence="3" id="KW-0904">Protein phosphatase</keyword>
<dbReference type="RefSeq" id="WP_025752493.1">
    <property type="nucleotide sequence ID" value="NZ_BCVB01000009.1"/>
</dbReference>
<dbReference type="Gene3D" id="3.40.50.2300">
    <property type="match status" value="1"/>
</dbReference>
<accession>A0A0B6AB50</accession>
<feature type="active site" evidence="4">
    <location>
        <position position="14"/>
    </location>
</feature>
<keyword evidence="2 6" id="KW-0378">Hydrolase</keyword>
<dbReference type="AlphaFoldDB" id="A0A0B6AB50"/>
<dbReference type="HOGENOM" id="CLU_071415_1_2_9"/>
<evidence type="ECO:0000256" key="4">
    <source>
        <dbReference type="PIRSR" id="PIRSR617867-1"/>
    </source>
</evidence>
<dbReference type="KEGG" id="bmeg:BG04_2157"/>
<dbReference type="CDD" id="cd16344">
    <property type="entry name" value="LMWPAP"/>
    <property type="match status" value="1"/>
</dbReference>
<gene>
    <name evidence="6" type="primary">ywlE</name>
    <name evidence="6" type="ORF">BG04_2157</name>
</gene>
<comment type="similarity">
    <text evidence="1">Belongs to the low molecular weight phosphotyrosine protein phosphatase family.</text>
</comment>
<evidence type="ECO:0000313" key="7">
    <source>
        <dbReference type="Proteomes" id="UP000031829"/>
    </source>
</evidence>
<protein>
    <submittedName>
        <fullName evidence="6">Low molecular weight protein-tyrosine-phosphatase ywlE</fullName>
        <ecNumber evidence="6">3.1.3.48</ecNumber>
    </submittedName>
</protein>
<sequence length="142" mass="15657">MKNILFVCTGNTCRSPMAEALLKAKEIDGINVKSAGVFASNGSEASVHAQVALHQKGIACSHASAALTEEQLMWATYIFTMTEQHKMLILNQAPYVSDKLFTLKEFADEQGEVSDPFGGSLQTYEQTLEELERMINKIVDKL</sequence>
<evidence type="ECO:0000256" key="1">
    <source>
        <dbReference type="ARBA" id="ARBA00011063"/>
    </source>
</evidence>
<dbReference type="InterPro" id="IPR017867">
    <property type="entry name" value="Tyr_phospatase_low_mol_wt"/>
</dbReference>
<dbReference type="EMBL" id="CP009920">
    <property type="protein sequence ID" value="AJI22170.1"/>
    <property type="molecule type" value="Genomic_DNA"/>
</dbReference>
<dbReference type="InterPro" id="IPR050438">
    <property type="entry name" value="LMW_PTPase"/>
</dbReference>
<dbReference type="Proteomes" id="UP000031829">
    <property type="component" value="Chromosome"/>
</dbReference>
<dbReference type="GO" id="GO:0004725">
    <property type="term" value="F:protein tyrosine phosphatase activity"/>
    <property type="evidence" value="ECO:0007669"/>
    <property type="project" value="UniProtKB-EC"/>
</dbReference>
<name>A0A0B6AB50_PRIM2</name>
<dbReference type="PANTHER" id="PTHR11717">
    <property type="entry name" value="LOW MOLECULAR WEIGHT PROTEIN TYROSINE PHOSPHATASE"/>
    <property type="match status" value="1"/>
</dbReference>
<evidence type="ECO:0000259" key="5">
    <source>
        <dbReference type="SMART" id="SM00226"/>
    </source>
</evidence>
<dbReference type="InterPro" id="IPR036196">
    <property type="entry name" value="Ptyr_pPase_sf"/>
</dbReference>
<dbReference type="InterPro" id="IPR023485">
    <property type="entry name" value="Ptyr_pPase"/>
</dbReference>
<dbReference type="EC" id="3.1.3.48" evidence="6"/>
<dbReference type="SUPFAM" id="SSF52788">
    <property type="entry name" value="Phosphotyrosine protein phosphatases I"/>
    <property type="match status" value="1"/>
</dbReference>
<evidence type="ECO:0000313" key="6">
    <source>
        <dbReference type="EMBL" id="AJI22170.1"/>
    </source>
</evidence>
<dbReference type="PANTHER" id="PTHR11717:SF31">
    <property type="entry name" value="LOW MOLECULAR WEIGHT PROTEIN-TYROSINE-PHOSPHATASE ETP-RELATED"/>
    <property type="match status" value="1"/>
</dbReference>
<dbReference type="Pfam" id="PF01451">
    <property type="entry name" value="LMWPc"/>
    <property type="match status" value="1"/>
</dbReference>
<organism evidence="6 7">
    <name type="scientific">Priestia megaterium (strain ATCC 14581 / DSM 32 / CCUG 1817 / JCM 2506 / NBRC 15308 / NCIMB 9376 / NCTC 10342 / NRRL B-14308 / VKM B-512 / Ford 19)</name>
    <name type="common">Bacillus megaterium</name>
    <dbReference type="NCBI Taxonomy" id="1348623"/>
    <lineage>
        <taxon>Bacteria</taxon>
        <taxon>Bacillati</taxon>
        <taxon>Bacillota</taxon>
        <taxon>Bacilli</taxon>
        <taxon>Bacillales</taxon>
        <taxon>Bacillaceae</taxon>
        <taxon>Priestia</taxon>
    </lineage>
</organism>
<evidence type="ECO:0000256" key="3">
    <source>
        <dbReference type="ARBA" id="ARBA00022912"/>
    </source>
</evidence>
<reference evidence="6 7" key="1">
    <citation type="journal article" date="2015" name="Genome Announc.">
        <title>Complete genome sequences for 35 biothreat assay-relevant bacillus species.</title>
        <authorList>
            <person name="Johnson S.L."/>
            <person name="Daligault H.E."/>
            <person name="Davenport K.W."/>
            <person name="Jaissle J."/>
            <person name="Frey K.G."/>
            <person name="Ladner J.T."/>
            <person name="Broomall S.M."/>
            <person name="Bishop-Lilly K.A."/>
            <person name="Bruce D.C."/>
            <person name="Gibbons H.S."/>
            <person name="Coyne S.R."/>
            <person name="Lo C.C."/>
            <person name="Meincke L."/>
            <person name="Munk A.C."/>
            <person name="Koroleva G.I."/>
            <person name="Rosenzweig C.N."/>
            <person name="Palacios G.F."/>
            <person name="Redden C.L."/>
            <person name="Minogue T.D."/>
            <person name="Chain P.S."/>
        </authorList>
    </citation>
    <scope>NUCLEOTIDE SEQUENCE [LARGE SCALE GENOMIC DNA]</scope>
    <source>
        <strain evidence="7">ATCC 14581 / DSM 32 / JCM 2506 / NBRC 15308 / NCIMB 9376 / NCTC 10342 / NRRL B-14308 / VKM B-512</strain>
    </source>
</reference>
<evidence type="ECO:0000256" key="2">
    <source>
        <dbReference type="ARBA" id="ARBA00022801"/>
    </source>
</evidence>